<dbReference type="NCBIfam" id="TIGR00383">
    <property type="entry name" value="corA"/>
    <property type="match status" value="1"/>
</dbReference>
<keyword evidence="13" id="KW-0175">Coiled coil</keyword>
<dbReference type="InterPro" id="IPR004488">
    <property type="entry name" value="Mg/Co-transport_prot_CorA"/>
</dbReference>
<evidence type="ECO:0000313" key="15">
    <source>
        <dbReference type="Proteomes" id="UP000217083"/>
    </source>
</evidence>
<dbReference type="Gene3D" id="1.20.58.340">
    <property type="entry name" value="Magnesium transport protein CorA, transmembrane region"/>
    <property type="match status" value="2"/>
</dbReference>
<dbReference type="PANTHER" id="PTHR46494">
    <property type="entry name" value="CORA FAMILY METAL ION TRANSPORTER (EUROFUNG)"/>
    <property type="match status" value="1"/>
</dbReference>
<proteinExistence type="inferred from homology"/>
<keyword evidence="7 12" id="KW-1133">Transmembrane helix</keyword>
<evidence type="ECO:0000256" key="7">
    <source>
        <dbReference type="ARBA" id="ARBA00022989"/>
    </source>
</evidence>
<evidence type="ECO:0000256" key="6">
    <source>
        <dbReference type="ARBA" id="ARBA00022842"/>
    </source>
</evidence>
<comment type="caution">
    <text evidence="14">The sequence shown here is derived from an EMBL/GenBank/DDBJ whole genome shotgun (WGS) entry which is preliminary data.</text>
</comment>
<organism evidence="14 15">
    <name type="scientific">Lottiidibacillus patelloidae</name>
    <dbReference type="NCBI Taxonomy" id="2670334"/>
    <lineage>
        <taxon>Bacteria</taxon>
        <taxon>Bacillati</taxon>
        <taxon>Bacillota</taxon>
        <taxon>Bacilli</taxon>
        <taxon>Bacillales</taxon>
        <taxon>Bacillaceae</taxon>
        <taxon>Lottiidibacillus</taxon>
    </lineage>
</organism>
<evidence type="ECO:0000256" key="8">
    <source>
        <dbReference type="ARBA" id="ARBA00023065"/>
    </source>
</evidence>
<dbReference type="EMBL" id="NPIA01000001">
    <property type="protein sequence ID" value="OZM58340.1"/>
    <property type="molecule type" value="Genomic_DNA"/>
</dbReference>
<dbReference type="InterPro" id="IPR002523">
    <property type="entry name" value="MgTranspt_CorA/ZnTranspt_ZntB"/>
</dbReference>
<dbReference type="Pfam" id="PF01544">
    <property type="entry name" value="CorA"/>
    <property type="match status" value="1"/>
</dbReference>
<evidence type="ECO:0000256" key="1">
    <source>
        <dbReference type="ARBA" id="ARBA00004651"/>
    </source>
</evidence>
<evidence type="ECO:0000256" key="13">
    <source>
        <dbReference type="SAM" id="Coils"/>
    </source>
</evidence>
<comment type="similarity">
    <text evidence="2 12">Belongs to the CorA metal ion transporter (MIT) (TC 1.A.35) family.</text>
</comment>
<evidence type="ECO:0000256" key="2">
    <source>
        <dbReference type="ARBA" id="ARBA00009765"/>
    </source>
</evidence>
<keyword evidence="9 12" id="KW-0472">Membrane</keyword>
<feature type="transmembrane region" description="Helical" evidence="12">
    <location>
        <begin position="296"/>
        <end position="316"/>
    </location>
</feature>
<evidence type="ECO:0000256" key="12">
    <source>
        <dbReference type="RuleBase" id="RU362010"/>
    </source>
</evidence>
<evidence type="ECO:0000256" key="9">
    <source>
        <dbReference type="ARBA" id="ARBA00023136"/>
    </source>
</evidence>
<dbReference type="RefSeq" id="WP_094921064.1">
    <property type="nucleotide sequence ID" value="NZ_NPIA01000001.1"/>
</dbReference>
<protein>
    <recommendedName>
        <fullName evidence="12">Magnesium transport protein CorA</fullName>
    </recommendedName>
</protein>
<evidence type="ECO:0000256" key="3">
    <source>
        <dbReference type="ARBA" id="ARBA00022448"/>
    </source>
</evidence>
<sequence>MKFIRKRDKKQSLPPGTLTYVGEEQQRKDAVITVINYGKNTYEEKTIETIEESYSAITSDRQTWINITGLTDIKTIEKIGKELEIHPLLLEDIVNSEHRPKLEVNENHMLAIVKRLYYSEEEEELQNEQISIILSKNVVITFQEFAGDDFETIRKQIRHSVGGIRACGTDFLFYRLLDSVVDRYIIEVEELEDRLEELEEKIIDNPEQSLLHAIYQKKHDVVGCKKIVTPMKEVISQIQKSDFPYLTEQTKFFIKDIQDHMIDVTEKAETTRSMITGLIELYYSSVSYKMNEIMKVLTIVSTTFIPLTFIAGIYGMNFHRMPELHSKWGYPAVMGGMVLIAIGMFIYFRKKKWF</sequence>
<evidence type="ECO:0000256" key="10">
    <source>
        <dbReference type="ARBA" id="ARBA00034269"/>
    </source>
</evidence>
<dbReference type="PANTHER" id="PTHR46494:SF1">
    <property type="entry name" value="CORA FAMILY METAL ION TRANSPORTER (EUROFUNG)"/>
    <property type="match status" value="1"/>
</dbReference>
<comment type="function">
    <text evidence="11">Mediates influx of magnesium ions. Alternates between open and closed states. Activated by low cytoplasmic Mg(2+) levels. Inactive when cytoplasmic Mg(2+) levels are high.</text>
</comment>
<keyword evidence="6 12" id="KW-0460">Magnesium</keyword>
<comment type="subcellular location">
    <subcellularLocation>
        <location evidence="1">Cell membrane</location>
        <topology evidence="1">Multi-pass membrane protein</topology>
    </subcellularLocation>
    <subcellularLocation>
        <location evidence="12">Membrane</location>
        <topology evidence="12">Multi-pass membrane protein</topology>
    </subcellularLocation>
</comment>
<dbReference type="InterPro" id="IPR045863">
    <property type="entry name" value="CorA_TM1_TM2"/>
</dbReference>
<feature type="transmembrane region" description="Helical" evidence="12">
    <location>
        <begin position="328"/>
        <end position="348"/>
    </location>
</feature>
<gene>
    <name evidence="12 14" type="primary">corA</name>
    <name evidence="14" type="ORF">CIB95_01860</name>
</gene>
<evidence type="ECO:0000256" key="4">
    <source>
        <dbReference type="ARBA" id="ARBA00022475"/>
    </source>
</evidence>
<dbReference type="FunFam" id="1.20.58.340:FF:000004">
    <property type="entry name" value="Magnesium transport protein CorA"/>
    <property type="match status" value="1"/>
</dbReference>
<keyword evidence="3 12" id="KW-0813">Transport</keyword>
<evidence type="ECO:0000256" key="5">
    <source>
        <dbReference type="ARBA" id="ARBA00022692"/>
    </source>
</evidence>
<comment type="catalytic activity">
    <reaction evidence="10">
        <text>Mg(2+)(in) = Mg(2+)(out)</text>
        <dbReference type="Rhea" id="RHEA:29827"/>
        <dbReference type="ChEBI" id="CHEBI:18420"/>
    </reaction>
</comment>
<dbReference type="SUPFAM" id="SSF143865">
    <property type="entry name" value="CorA soluble domain-like"/>
    <property type="match status" value="1"/>
</dbReference>
<dbReference type="SUPFAM" id="SSF144083">
    <property type="entry name" value="Magnesium transport protein CorA, transmembrane region"/>
    <property type="match status" value="1"/>
</dbReference>
<keyword evidence="8 12" id="KW-0406">Ion transport</keyword>
<name>A0A263BXE8_9BACI</name>
<dbReference type="GO" id="GO:0050897">
    <property type="term" value="F:cobalt ion binding"/>
    <property type="evidence" value="ECO:0007669"/>
    <property type="project" value="TreeGrafter"/>
</dbReference>
<evidence type="ECO:0000256" key="11">
    <source>
        <dbReference type="ARBA" id="ARBA00045497"/>
    </source>
</evidence>
<keyword evidence="4 12" id="KW-1003">Cell membrane</keyword>
<dbReference type="GO" id="GO:0015095">
    <property type="term" value="F:magnesium ion transmembrane transporter activity"/>
    <property type="evidence" value="ECO:0007669"/>
    <property type="project" value="UniProtKB-UniRule"/>
</dbReference>
<dbReference type="GO" id="GO:0015087">
    <property type="term" value="F:cobalt ion transmembrane transporter activity"/>
    <property type="evidence" value="ECO:0007669"/>
    <property type="project" value="UniProtKB-UniRule"/>
</dbReference>
<accession>A0A263BXE8</accession>
<dbReference type="GO" id="GO:0000287">
    <property type="term" value="F:magnesium ion binding"/>
    <property type="evidence" value="ECO:0007669"/>
    <property type="project" value="TreeGrafter"/>
</dbReference>
<reference evidence="15" key="1">
    <citation type="submission" date="2017-08" db="EMBL/GenBank/DDBJ databases">
        <authorList>
            <person name="Huang Z."/>
        </authorList>
    </citation>
    <scope>NUCLEOTIDE SEQUENCE [LARGE SCALE GENOMIC DNA]</scope>
    <source>
        <strain evidence="15">SA5d-4</strain>
    </source>
</reference>
<feature type="coiled-coil region" evidence="13">
    <location>
        <begin position="181"/>
        <end position="208"/>
    </location>
</feature>
<dbReference type="GO" id="GO:0005886">
    <property type="term" value="C:plasma membrane"/>
    <property type="evidence" value="ECO:0007669"/>
    <property type="project" value="UniProtKB-SubCell"/>
</dbReference>
<dbReference type="Proteomes" id="UP000217083">
    <property type="component" value="Unassembled WGS sequence"/>
</dbReference>
<dbReference type="CDD" id="cd12828">
    <property type="entry name" value="TmCorA-like_1"/>
    <property type="match status" value="1"/>
</dbReference>
<dbReference type="AlphaFoldDB" id="A0A263BXE8"/>
<dbReference type="Gene3D" id="3.30.460.20">
    <property type="entry name" value="CorA soluble domain-like"/>
    <property type="match status" value="1"/>
</dbReference>
<dbReference type="InterPro" id="IPR045861">
    <property type="entry name" value="CorA_cytoplasmic_dom"/>
</dbReference>
<reference evidence="14 15" key="2">
    <citation type="submission" date="2017-09" db="EMBL/GenBank/DDBJ databases">
        <title>Bacillus patelloidae sp. nov., isolated from the intestinal tract of a marine limpet.</title>
        <authorList>
            <person name="Liu R."/>
            <person name="Dong C."/>
            <person name="Shao Z."/>
        </authorList>
    </citation>
    <scope>NUCLEOTIDE SEQUENCE [LARGE SCALE GENOMIC DNA]</scope>
    <source>
        <strain evidence="14 15">SA5d-4</strain>
    </source>
</reference>
<keyword evidence="15" id="KW-1185">Reference proteome</keyword>
<keyword evidence="5 12" id="KW-0812">Transmembrane</keyword>
<evidence type="ECO:0000313" key="14">
    <source>
        <dbReference type="EMBL" id="OZM58340.1"/>
    </source>
</evidence>